<protein>
    <submittedName>
        <fullName evidence="2">Uncharacterized protein</fullName>
    </submittedName>
</protein>
<feature type="transmembrane region" description="Helical" evidence="1">
    <location>
        <begin position="218"/>
        <end position="241"/>
    </location>
</feature>
<keyword evidence="3" id="KW-1185">Reference proteome</keyword>
<evidence type="ECO:0000313" key="2">
    <source>
        <dbReference type="EMBL" id="UQC83054.1"/>
    </source>
</evidence>
<dbReference type="RefSeq" id="XP_049144676.1">
    <property type="nucleotide sequence ID" value="XM_049287533.1"/>
</dbReference>
<sequence length="294" mass="33388">MERTREWKWDSTTTYLRNILFGGLERGTSALPTPSTINIMFNTILKATPRLYSHLATSRMIFPELQTQSRTARTIELHERCPINTTKTLSTPFSSAQEILEASINCNQSRFGSPHQDNPFQGFIRGSSRTKAVYRYEAPRRKAGQQATSSTTSSSYLSCFGNFGGLFTHVVEALGNPREYAINRWIDQEEEIERLPENQGAIIKRLQAVERRQELHSYMAYCIVSGFVLATALLILVAFAAREIRDKGRTVNSDEKHVSRGLVLTPMLHCTLNHVHAPPNRQVMWLCDIHTCLK</sequence>
<accession>A0A9Q8ST06</accession>
<dbReference type="Proteomes" id="UP000830671">
    <property type="component" value="Chromosome 4"/>
</dbReference>
<dbReference type="GeneID" id="73342543"/>
<dbReference type="AlphaFoldDB" id="A0A9Q8ST06"/>
<reference evidence="2" key="1">
    <citation type="journal article" date="2021" name="Mol. Plant Microbe Interact.">
        <title>Complete Genome Sequence of the Plant-Pathogenic Fungus Colletotrichum lupini.</title>
        <authorList>
            <person name="Baroncelli R."/>
            <person name="Pensec F."/>
            <person name="Da Lio D."/>
            <person name="Boufleur T."/>
            <person name="Vicente I."/>
            <person name="Sarrocco S."/>
            <person name="Picot A."/>
            <person name="Baraldi E."/>
            <person name="Sukno S."/>
            <person name="Thon M."/>
            <person name="Le Floch G."/>
        </authorList>
    </citation>
    <scope>NUCLEOTIDE SEQUENCE</scope>
    <source>
        <strain evidence="2">IMI 504893</strain>
    </source>
</reference>
<name>A0A9Q8ST06_9PEZI</name>
<dbReference type="KEGG" id="clup:CLUP02_08545"/>
<gene>
    <name evidence="2" type="ORF">CLUP02_08545</name>
</gene>
<evidence type="ECO:0000313" key="3">
    <source>
        <dbReference type="Proteomes" id="UP000830671"/>
    </source>
</evidence>
<proteinExistence type="predicted"/>
<keyword evidence="1" id="KW-0472">Membrane</keyword>
<organism evidence="2 3">
    <name type="scientific">Colletotrichum lupini</name>
    <dbReference type="NCBI Taxonomy" id="145971"/>
    <lineage>
        <taxon>Eukaryota</taxon>
        <taxon>Fungi</taxon>
        <taxon>Dikarya</taxon>
        <taxon>Ascomycota</taxon>
        <taxon>Pezizomycotina</taxon>
        <taxon>Sordariomycetes</taxon>
        <taxon>Hypocreomycetidae</taxon>
        <taxon>Glomerellales</taxon>
        <taxon>Glomerellaceae</taxon>
        <taxon>Colletotrichum</taxon>
        <taxon>Colletotrichum acutatum species complex</taxon>
    </lineage>
</organism>
<keyword evidence="1" id="KW-0812">Transmembrane</keyword>
<evidence type="ECO:0000256" key="1">
    <source>
        <dbReference type="SAM" id="Phobius"/>
    </source>
</evidence>
<dbReference type="EMBL" id="CP019476">
    <property type="protein sequence ID" value="UQC83054.1"/>
    <property type="molecule type" value="Genomic_DNA"/>
</dbReference>
<keyword evidence="1" id="KW-1133">Transmembrane helix</keyword>